<evidence type="ECO:0000313" key="2">
    <source>
        <dbReference type="EMBL" id="CCG42182.1"/>
    </source>
</evidence>
<dbReference type="AlphaFoldDB" id="H8FUZ4"/>
<dbReference type="Pfam" id="PF23840">
    <property type="entry name" value="Phage_tail_terminator"/>
    <property type="match status" value="1"/>
</dbReference>
<dbReference type="RefSeq" id="WP_002729825.1">
    <property type="nucleotide sequence ID" value="NZ_CAHP01000028.1"/>
</dbReference>
<dbReference type="OrthoDB" id="7282508at2"/>
<dbReference type="InterPro" id="IPR056912">
    <property type="entry name" value="Phage_JBD30_tail_term-like"/>
</dbReference>
<protein>
    <recommendedName>
        <fullName evidence="4">Bacteriophage protein</fullName>
    </recommendedName>
</protein>
<accession>H8FUZ4</accession>
<dbReference type="eggNOG" id="ENOG5032VNQ">
    <property type="taxonomic scope" value="Bacteria"/>
</dbReference>
<reference evidence="2 3" key="1">
    <citation type="journal article" date="2012" name="J. Bacteriol.">
        <title>Draft Genome Sequence of the Purple Photosynthetic Bacterium Phaeospirillum molischianum DSM120, a Particularly Versatile Bacterium.</title>
        <authorList>
            <person name="Duquesne K."/>
            <person name="Prima V."/>
            <person name="Ji B."/>
            <person name="Rouy Z."/>
            <person name="Medigue C."/>
            <person name="Talla E."/>
            <person name="Sturgis J.N."/>
        </authorList>
    </citation>
    <scope>NUCLEOTIDE SEQUENCE [LARGE SCALE GENOMIC DNA]</scope>
    <source>
        <strain evidence="3">DSM120</strain>
    </source>
</reference>
<evidence type="ECO:0000256" key="1">
    <source>
        <dbReference type="SAM" id="MobiDB-lite"/>
    </source>
</evidence>
<sequence length="191" mass="20801">MKLSLIVAALRAWAPTFARRVLVAKDFKPIPEAQHLPVPAAYVLPWQDDADGANRSAGGYRQTVIDGFSVVLVIDNRAGEYDPVAADAVHTLRAEVWAALLGWEPDPDYDPIEYRGGGIEYVDRARLYYRLDFVATTEIALADTRHARDLAALPALTGIDLALDAIDPADPARQSPGPDGRIEGRADIDLT</sequence>
<evidence type="ECO:0000313" key="3">
    <source>
        <dbReference type="Proteomes" id="UP000004169"/>
    </source>
</evidence>
<keyword evidence="3" id="KW-1185">Reference proteome</keyword>
<feature type="compositionally biased region" description="Basic and acidic residues" evidence="1">
    <location>
        <begin position="180"/>
        <end position="191"/>
    </location>
</feature>
<name>H8FUZ4_MAGML</name>
<comment type="caution">
    <text evidence="2">The sequence shown here is derived from an EMBL/GenBank/DDBJ whole genome shotgun (WGS) entry which is preliminary data.</text>
</comment>
<feature type="region of interest" description="Disordered" evidence="1">
    <location>
        <begin position="167"/>
        <end position="191"/>
    </location>
</feature>
<evidence type="ECO:0008006" key="4">
    <source>
        <dbReference type="Google" id="ProtNLM"/>
    </source>
</evidence>
<dbReference type="STRING" id="1150626.PHAMO_340055"/>
<dbReference type="Proteomes" id="UP000004169">
    <property type="component" value="Unassembled WGS sequence"/>
</dbReference>
<gene>
    <name evidence="2" type="ORF">PHAMO_340055</name>
</gene>
<organism evidence="2 3">
    <name type="scientific">Magnetospirillum molischianum DSM 120</name>
    <dbReference type="NCBI Taxonomy" id="1150626"/>
    <lineage>
        <taxon>Bacteria</taxon>
        <taxon>Pseudomonadati</taxon>
        <taxon>Pseudomonadota</taxon>
        <taxon>Alphaproteobacteria</taxon>
        <taxon>Rhodospirillales</taxon>
        <taxon>Rhodospirillaceae</taxon>
        <taxon>Magnetospirillum</taxon>
    </lineage>
</organism>
<dbReference type="EMBL" id="CAHP01000028">
    <property type="protein sequence ID" value="CCG42182.1"/>
    <property type="molecule type" value="Genomic_DNA"/>
</dbReference>
<proteinExistence type="predicted"/>